<evidence type="ECO:0000313" key="2">
    <source>
        <dbReference type="Proteomes" id="UP000029692"/>
    </source>
</evidence>
<gene>
    <name evidence="1" type="ORF">DC28_04295</name>
</gene>
<protein>
    <submittedName>
        <fullName evidence="1">Uncharacterized protein</fullName>
    </submittedName>
</protein>
<keyword evidence="2" id="KW-1185">Reference proteome</keyword>
<dbReference type="Proteomes" id="UP000029692">
    <property type="component" value="Unassembled WGS sequence"/>
</dbReference>
<evidence type="ECO:0000313" key="1">
    <source>
        <dbReference type="EMBL" id="KGE73350.1"/>
    </source>
</evidence>
<accession>A0A098QZS3</accession>
<reference evidence="1 2" key="1">
    <citation type="submission" date="2014-05" db="EMBL/GenBank/DDBJ databases">
        <title>De novo Genome Sequence of Spirocheata sp.</title>
        <authorList>
            <person name="Shivani Y."/>
            <person name="Subhash Y."/>
            <person name="Tushar L."/>
            <person name="Sasikala C."/>
            <person name="Ramana C.V."/>
        </authorList>
    </citation>
    <scope>NUCLEOTIDE SEQUENCE [LARGE SCALE GENOMIC DNA]</scope>
    <source>
        <strain evidence="1 2">JC230</strain>
    </source>
</reference>
<dbReference type="AlphaFoldDB" id="A0A098QZS3"/>
<organism evidence="1 2">
    <name type="scientific">Spirochaeta lutea</name>
    <dbReference type="NCBI Taxonomy" id="1480694"/>
    <lineage>
        <taxon>Bacteria</taxon>
        <taxon>Pseudomonadati</taxon>
        <taxon>Spirochaetota</taxon>
        <taxon>Spirochaetia</taxon>
        <taxon>Spirochaetales</taxon>
        <taxon>Spirochaetaceae</taxon>
        <taxon>Spirochaeta</taxon>
    </lineage>
</organism>
<comment type="caution">
    <text evidence="1">The sequence shown here is derived from an EMBL/GenBank/DDBJ whole genome shotgun (WGS) entry which is preliminary data.</text>
</comment>
<name>A0A098QZS3_9SPIO</name>
<dbReference type="eggNOG" id="ENOG5034418">
    <property type="taxonomic scope" value="Bacteria"/>
</dbReference>
<sequence>MGYSHNTKPLKAGEVSQEDNVKKTAITLGSVLVLLVLIAGCAGGPRSPWTVVDHQNLQLGGDIPTWVTKSTGELEREREFEESYVFKLEAFGRDLTGAKTQANLFDVNSEVARMIETRVQQKFAGAQVGDNNLVESYFENTVKILTDARIQGLRKYGDFWVFRINKESGEEQYAYYTLYTIDQSRVDQLIRDAINGQEADTEEEKTAQERVREIFAEGL</sequence>
<proteinExistence type="predicted"/>
<dbReference type="EMBL" id="JNUP01000031">
    <property type="protein sequence ID" value="KGE73350.1"/>
    <property type="molecule type" value="Genomic_DNA"/>
</dbReference>